<name>A0AAD9QM70_ACRCE</name>
<accession>A0AAD9QM70</accession>
<evidence type="ECO:0000313" key="1">
    <source>
        <dbReference type="EMBL" id="KAK2563813.1"/>
    </source>
</evidence>
<sequence length="108" mass="11989">MEEMLVAVGNSCTHCEAKEFRRSLAVTSGKSNKVSKIADGAKLVPLFLLLLPPPPPPPLLHLHPQAYSEQKTAWPCLEQDLMAWIMEKQNNRLGILPATVRLKCIGNF</sequence>
<dbReference type="AlphaFoldDB" id="A0AAD9QM70"/>
<proteinExistence type="predicted"/>
<evidence type="ECO:0000313" key="2">
    <source>
        <dbReference type="Proteomes" id="UP001249851"/>
    </source>
</evidence>
<protein>
    <submittedName>
        <fullName evidence="1">Uncharacterized protein</fullName>
    </submittedName>
</protein>
<reference evidence="1" key="1">
    <citation type="journal article" date="2023" name="G3 (Bethesda)">
        <title>Whole genome assembly and annotation of the endangered Caribbean coral Acropora cervicornis.</title>
        <authorList>
            <person name="Selwyn J.D."/>
            <person name="Vollmer S.V."/>
        </authorList>
    </citation>
    <scope>NUCLEOTIDE SEQUENCE</scope>
    <source>
        <strain evidence="1">K2</strain>
    </source>
</reference>
<organism evidence="1 2">
    <name type="scientific">Acropora cervicornis</name>
    <name type="common">Staghorn coral</name>
    <dbReference type="NCBI Taxonomy" id="6130"/>
    <lineage>
        <taxon>Eukaryota</taxon>
        <taxon>Metazoa</taxon>
        <taxon>Cnidaria</taxon>
        <taxon>Anthozoa</taxon>
        <taxon>Hexacorallia</taxon>
        <taxon>Scleractinia</taxon>
        <taxon>Astrocoeniina</taxon>
        <taxon>Acroporidae</taxon>
        <taxon>Acropora</taxon>
    </lineage>
</organism>
<gene>
    <name evidence="1" type="ORF">P5673_012817</name>
</gene>
<comment type="caution">
    <text evidence="1">The sequence shown here is derived from an EMBL/GenBank/DDBJ whole genome shotgun (WGS) entry which is preliminary data.</text>
</comment>
<dbReference type="EMBL" id="JARQWQ010000024">
    <property type="protein sequence ID" value="KAK2563813.1"/>
    <property type="molecule type" value="Genomic_DNA"/>
</dbReference>
<dbReference type="Proteomes" id="UP001249851">
    <property type="component" value="Unassembled WGS sequence"/>
</dbReference>
<keyword evidence="2" id="KW-1185">Reference proteome</keyword>
<reference evidence="1" key="2">
    <citation type="journal article" date="2023" name="Science">
        <title>Genomic signatures of disease resistance in endangered staghorn corals.</title>
        <authorList>
            <person name="Vollmer S.V."/>
            <person name="Selwyn J.D."/>
            <person name="Despard B.A."/>
            <person name="Roesel C.L."/>
        </authorList>
    </citation>
    <scope>NUCLEOTIDE SEQUENCE</scope>
    <source>
        <strain evidence="1">K2</strain>
    </source>
</reference>